<proteinExistence type="predicted"/>
<dbReference type="Proteomes" id="UP000078200">
    <property type="component" value="Unassembled WGS sequence"/>
</dbReference>
<accession>A0A1A9VPQ6</accession>
<protein>
    <submittedName>
        <fullName evidence="1">Uncharacterized protein</fullName>
    </submittedName>
</protein>
<dbReference type="VEuPathDB" id="VectorBase:GAUT043626"/>
<dbReference type="EnsemblMetazoa" id="GAUT043626-RA">
    <property type="protein sequence ID" value="GAUT043626-PA"/>
    <property type="gene ID" value="GAUT043626"/>
</dbReference>
<organism evidence="1 2">
    <name type="scientific">Glossina austeni</name>
    <name type="common">Savannah tsetse fly</name>
    <dbReference type="NCBI Taxonomy" id="7395"/>
    <lineage>
        <taxon>Eukaryota</taxon>
        <taxon>Metazoa</taxon>
        <taxon>Ecdysozoa</taxon>
        <taxon>Arthropoda</taxon>
        <taxon>Hexapoda</taxon>
        <taxon>Insecta</taxon>
        <taxon>Pterygota</taxon>
        <taxon>Neoptera</taxon>
        <taxon>Endopterygota</taxon>
        <taxon>Diptera</taxon>
        <taxon>Brachycera</taxon>
        <taxon>Muscomorpha</taxon>
        <taxon>Hippoboscoidea</taxon>
        <taxon>Glossinidae</taxon>
        <taxon>Glossina</taxon>
    </lineage>
</organism>
<keyword evidence="2" id="KW-1185">Reference proteome</keyword>
<reference evidence="1" key="1">
    <citation type="submission" date="2020-05" db="UniProtKB">
        <authorList>
            <consortium name="EnsemblMetazoa"/>
        </authorList>
    </citation>
    <scope>IDENTIFICATION</scope>
    <source>
        <strain evidence="1">TTRI</strain>
    </source>
</reference>
<dbReference type="AlphaFoldDB" id="A0A1A9VPQ6"/>
<evidence type="ECO:0000313" key="2">
    <source>
        <dbReference type="Proteomes" id="UP000078200"/>
    </source>
</evidence>
<name>A0A1A9VPQ6_GLOAU</name>
<evidence type="ECO:0000313" key="1">
    <source>
        <dbReference type="EnsemblMetazoa" id="GAUT043626-PA"/>
    </source>
</evidence>
<sequence>MVYIPNLLFSKQLFKYSELWGLDSERINGDVARVSDDFLGFDEEGQVDKRFLPYSQELIDGTIDGTTMRLIEKMIDERIREIVRGNFRGNDGEQTTSGIQNKCI</sequence>